<dbReference type="AlphaFoldDB" id="A0A2C6KW47"/>
<dbReference type="RefSeq" id="XP_067922674.1">
    <property type="nucleotide sequence ID" value="XM_068065345.1"/>
</dbReference>
<accession>A0A2C6KW47</accession>
<dbReference type="GeneID" id="94428556"/>
<name>A0A2C6KW47_9APIC</name>
<dbReference type="EMBL" id="MIGC01002484">
    <property type="protein sequence ID" value="PHJ20989.1"/>
    <property type="molecule type" value="Genomic_DNA"/>
</dbReference>
<protein>
    <submittedName>
        <fullName evidence="2">Uncharacterized protein</fullName>
    </submittedName>
</protein>
<sequence>MEEMVAALEAIGFVRQGAVLAYPLTASLAPVLEAKQIVSGLLITSVEPHESPSGFPPPAEHPVAAAGEQEEPPVLEDRVDGTQVPASAAPSGLVRTDQEAAALSDSATSGGLTASALPKSEGAAHRSGPTSCPEDTVTKEEPDRSTAPAAGELSSGERIAQSEEAEEQQAPPPESEST</sequence>
<gene>
    <name evidence="2" type="ORF">CSUI_005166</name>
</gene>
<organism evidence="2 3">
    <name type="scientific">Cystoisospora suis</name>
    <dbReference type="NCBI Taxonomy" id="483139"/>
    <lineage>
        <taxon>Eukaryota</taxon>
        <taxon>Sar</taxon>
        <taxon>Alveolata</taxon>
        <taxon>Apicomplexa</taxon>
        <taxon>Conoidasida</taxon>
        <taxon>Coccidia</taxon>
        <taxon>Eucoccidiorida</taxon>
        <taxon>Eimeriorina</taxon>
        <taxon>Sarcocystidae</taxon>
        <taxon>Cystoisospora</taxon>
    </lineage>
</organism>
<comment type="caution">
    <text evidence="2">The sequence shown here is derived from an EMBL/GenBank/DDBJ whole genome shotgun (WGS) entry which is preliminary data.</text>
</comment>
<dbReference type="Proteomes" id="UP000221165">
    <property type="component" value="Unassembled WGS sequence"/>
</dbReference>
<dbReference type="VEuPathDB" id="ToxoDB:CSUI_005166"/>
<evidence type="ECO:0000256" key="1">
    <source>
        <dbReference type="SAM" id="MobiDB-lite"/>
    </source>
</evidence>
<proteinExistence type="predicted"/>
<keyword evidence="3" id="KW-1185">Reference proteome</keyword>
<evidence type="ECO:0000313" key="2">
    <source>
        <dbReference type="EMBL" id="PHJ20989.1"/>
    </source>
</evidence>
<evidence type="ECO:0000313" key="3">
    <source>
        <dbReference type="Proteomes" id="UP000221165"/>
    </source>
</evidence>
<feature type="region of interest" description="Disordered" evidence="1">
    <location>
        <begin position="47"/>
        <end position="178"/>
    </location>
</feature>
<reference evidence="2 3" key="1">
    <citation type="journal article" date="2017" name="Int. J. Parasitol.">
        <title>The genome of the protozoan parasite Cystoisospora suis and a reverse vaccinology approach to identify vaccine candidates.</title>
        <authorList>
            <person name="Palmieri N."/>
            <person name="Shrestha A."/>
            <person name="Ruttkowski B."/>
            <person name="Beck T."/>
            <person name="Vogl C."/>
            <person name="Tomley F."/>
            <person name="Blake D.P."/>
            <person name="Joachim A."/>
        </authorList>
    </citation>
    <scope>NUCLEOTIDE SEQUENCE [LARGE SCALE GENOMIC DNA]</scope>
    <source>
        <strain evidence="2 3">Wien I</strain>
    </source>
</reference>